<dbReference type="EMBL" id="JAKEKT020000161">
    <property type="protein sequence ID" value="KAL1633251.1"/>
    <property type="molecule type" value="Genomic_DNA"/>
</dbReference>
<evidence type="ECO:0000313" key="3">
    <source>
        <dbReference type="EMBL" id="KAL1633251.1"/>
    </source>
</evidence>
<evidence type="ECO:0000259" key="2">
    <source>
        <dbReference type="Pfam" id="PF06985"/>
    </source>
</evidence>
<dbReference type="Pfam" id="PF06985">
    <property type="entry name" value="HET"/>
    <property type="match status" value="1"/>
</dbReference>
<evidence type="ECO:0000256" key="1">
    <source>
        <dbReference type="SAM" id="MobiDB-lite"/>
    </source>
</evidence>
<keyword evidence="4" id="KW-1185">Reference proteome</keyword>
<feature type="region of interest" description="Disordered" evidence="1">
    <location>
        <begin position="202"/>
        <end position="229"/>
    </location>
</feature>
<dbReference type="InterPro" id="IPR010730">
    <property type="entry name" value="HET"/>
</dbReference>
<feature type="domain" description="Heterokaryon incompatibility" evidence="2">
    <location>
        <begin position="54"/>
        <end position="149"/>
    </location>
</feature>
<evidence type="ECO:0000313" key="4">
    <source>
        <dbReference type="Proteomes" id="UP001521184"/>
    </source>
</evidence>
<organism evidence="3 4">
    <name type="scientific">Diplodia intermedia</name>
    <dbReference type="NCBI Taxonomy" id="856260"/>
    <lineage>
        <taxon>Eukaryota</taxon>
        <taxon>Fungi</taxon>
        <taxon>Dikarya</taxon>
        <taxon>Ascomycota</taxon>
        <taxon>Pezizomycotina</taxon>
        <taxon>Dothideomycetes</taxon>
        <taxon>Dothideomycetes incertae sedis</taxon>
        <taxon>Botryosphaeriales</taxon>
        <taxon>Botryosphaeriaceae</taxon>
        <taxon>Diplodia</taxon>
    </lineage>
</organism>
<dbReference type="InterPro" id="IPR052895">
    <property type="entry name" value="HetReg/Transcr_Mod"/>
</dbReference>
<accession>A0ABR3T1Q3</accession>
<dbReference type="PANTHER" id="PTHR24148:SF64">
    <property type="entry name" value="HETEROKARYON INCOMPATIBILITY DOMAIN-CONTAINING PROTEIN"/>
    <property type="match status" value="1"/>
</dbReference>
<gene>
    <name evidence="3" type="ORF">SLS58_011161</name>
</gene>
<feature type="compositionally biased region" description="Basic and acidic residues" evidence="1">
    <location>
        <begin position="202"/>
        <end position="214"/>
    </location>
</feature>
<dbReference type="PANTHER" id="PTHR24148">
    <property type="entry name" value="ANKYRIN REPEAT DOMAIN-CONTAINING PROTEIN 39 HOMOLOG-RELATED"/>
    <property type="match status" value="1"/>
</dbReference>
<proteinExistence type="predicted"/>
<dbReference type="Proteomes" id="UP001521184">
    <property type="component" value="Unassembled WGS sequence"/>
</dbReference>
<comment type="caution">
    <text evidence="3">The sequence shown here is derived from an EMBL/GenBank/DDBJ whole genome shotgun (WGS) entry which is preliminary data.</text>
</comment>
<name>A0ABR3T1Q3_9PEZI</name>
<reference evidence="3 4" key="1">
    <citation type="journal article" date="2023" name="Plant Dis.">
        <title>First Report of Diplodia intermedia Causing Canker and Dieback Diseases on Apple Trees in Canada.</title>
        <authorList>
            <person name="Ellouze W."/>
            <person name="Ilyukhin E."/>
            <person name="Sulman M."/>
            <person name="Ali S."/>
        </authorList>
    </citation>
    <scope>NUCLEOTIDE SEQUENCE [LARGE SCALE GENOMIC DNA]</scope>
    <source>
        <strain evidence="3 4">M45-28</strain>
    </source>
</reference>
<protein>
    <recommendedName>
        <fullName evidence="2">Heterokaryon incompatibility domain-containing protein</fullName>
    </recommendedName>
</protein>
<sequence length="229" mass="26476">MQVRFRDRRHASYEYEPLHEPNAIRLLRLGDEPDDTEDLHGTLIRTTLDRAPPYFALSYCWGKQKKNDTLFCDGKLLKITPSLAEAIRRLRTLHSDREGHPAWELEHRYFWIDQVCINQADADERSSQVQMMGRIYSSALRTLIWLGPDPDGIAPAGFGLARKILSMWQEETGNLGGHTYLVAKDEFDPRIAKILQRLGQEDGEYKQQNEHGDLDLQDMEPVSRLKSSR</sequence>